<evidence type="ECO:0000313" key="1">
    <source>
        <dbReference type="EMBL" id="GGX30304.1"/>
    </source>
</evidence>
<keyword evidence="2" id="KW-1185">Reference proteome</keyword>
<gene>
    <name evidence="1" type="ORF">GCM10007384_34270</name>
</gene>
<accession>A0A918JXZ3</accession>
<comment type="caution">
    <text evidence="1">The sequence shown here is derived from an EMBL/GenBank/DDBJ whole genome shotgun (WGS) entry which is preliminary data.</text>
</comment>
<sequence>MSSKTTIAGIHLTLNFCKKINEIPISLKYISNEPVVNIYKSINRKSYVVNIMSYIPLNPKSLSEIPLESGLYLDEEKKLFLSYTGVNNIDTAITNSKNNGTLLCRVFNIVYDHDNTVHDHYNLYHIQFEYKLLAEKFQSVEGIIIHDINLDPETDRGTVTTVRVDDQ</sequence>
<name>A0A918JXZ3_9FLAO</name>
<reference evidence="1 2" key="1">
    <citation type="journal article" date="2014" name="Int. J. Syst. Evol. Microbiol.">
        <title>Complete genome sequence of Corynebacterium casei LMG S-19264T (=DSM 44701T), isolated from a smear-ripened cheese.</title>
        <authorList>
            <consortium name="US DOE Joint Genome Institute (JGI-PGF)"/>
            <person name="Walter F."/>
            <person name="Albersmeier A."/>
            <person name="Kalinowski J."/>
            <person name="Ruckert C."/>
        </authorList>
    </citation>
    <scope>NUCLEOTIDE SEQUENCE [LARGE SCALE GENOMIC DNA]</scope>
    <source>
        <strain evidence="1 2">KCTC 12285</strain>
    </source>
</reference>
<proteinExistence type="predicted"/>
<dbReference type="AlphaFoldDB" id="A0A918JXZ3"/>
<protein>
    <submittedName>
        <fullName evidence="1">Uncharacterized protein</fullName>
    </submittedName>
</protein>
<organism evidence="1 2">
    <name type="scientific">Aquimarina muelleri</name>
    <dbReference type="NCBI Taxonomy" id="279356"/>
    <lineage>
        <taxon>Bacteria</taxon>
        <taxon>Pseudomonadati</taxon>
        <taxon>Bacteroidota</taxon>
        <taxon>Flavobacteriia</taxon>
        <taxon>Flavobacteriales</taxon>
        <taxon>Flavobacteriaceae</taxon>
        <taxon>Aquimarina</taxon>
    </lineage>
</organism>
<dbReference type="EMBL" id="BMWS01000029">
    <property type="protein sequence ID" value="GGX30304.1"/>
    <property type="molecule type" value="Genomic_DNA"/>
</dbReference>
<dbReference type="RefSeq" id="WP_027413241.1">
    <property type="nucleotide sequence ID" value="NZ_BMWS01000029.1"/>
</dbReference>
<evidence type="ECO:0000313" key="2">
    <source>
        <dbReference type="Proteomes" id="UP000601108"/>
    </source>
</evidence>
<dbReference type="Proteomes" id="UP000601108">
    <property type="component" value="Unassembled WGS sequence"/>
</dbReference>